<accession>A0A246HPM7</accession>
<keyword evidence="2" id="KW-0732">Signal</keyword>
<dbReference type="InterPro" id="IPR013783">
    <property type="entry name" value="Ig-like_fold"/>
</dbReference>
<feature type="signal peptide" evidence="2">
    <location>
        <begin position="1"/>
        <end position="23"/>
    </location>
</feature>
<dbReference type="AlphaFoldDB" id="A0A246HPM7"/>
<evidence type="ECO:0000256" key="2">
    <source>
        <dbReference type="SAM" id="SignalP"/>
    </source>
</evidence>
<feature type="chain" id="PRO_5013372189" description="CARDB domain-containing protein" evidence="2">
    <location>
        <begin position="24"/>
        <end position="666"/>
    </location>
</feature>
<dbReference type="InterPro" id="IPR011635">
    <property type="entry name" value="CARDB"/>
</dbReference>
<dbReference type="Gene3D" id="2.60.40.10">
    <property type="entry name" value="Immunoglobulins"/>
    <property type="match status" value="3"/>
</dbReference>
<feature type="domain" description="CARDB" evidence="3">
    <location>
        <begin position="433"/>
        <end position="542"/>
    </location>
</feature>
<reference evidence="4 5" key="1">
    <citation type="submission" date="2017-06" db="EMBL/GenBank/DDBJ databases">
        <authorList>
            <person name="Kim H.J."/>
            <person name="Triplett B.A."/>
        </authorList>
    </citation>
    <scope>NUCLEOTIDE SEQUENCE [LARGE SCALE GENOMIC DNA]</scope>
    <source>
        <strain evidence="4 5">13146</strain>
    </source>
</reference>
<feature type="domain" description="CARDB" evidence="3">
    <location>
        <begin position="550"/>
        <end position="659"/>
    </location>
</feature>
<dbReference type="SUPFAM" id="SSF51445">
    <property type="entry name" value="(Trans)glycosidases"/>
    <property type="match status" value="1"/>
</dbReference>
<organism evidence="4 5">
    <name type="scientific">Stenotrophomonas maltophilia</name>
    <name type="common">Pseudomonas maltophilia</name>
    <name type="synonym">Xanthomonas maltophilia</name>
    <dbReference type="NCBI Taxonomy" id="40324"/>
    <lineage>
        <taxon>Bacteria</taxon>
        <taxon>Pseudomonadati</taxon>
        <taxon>Pseudomonadota</taxon>
        <taxon>Gammaproteobacteria</taxon>
        <taxon>Lysobacterales</taxon>
        <taxon>Lysobacteraceae</taxon>
        <taxon>Stenotrophomonas</taxon>
        <taxon>Stenotrophomonas maltophilia group</taxon>
    </lineage>
</organism>
<comment type="caution">
    <text evidence="4">The sequence shown here is derived from an EMBL/GenBank/DDBJ whole genome shotgun (WGS) entry which is preliminary data.</text>
</comment>
<protein>
    <recommendedName>
        <fullName evidence="3">CARDB domain-containing protein</fullName>
    </recommendedName>
</protein>
<evidence type="ECO:0000313" key="5">
    <source>
        <dbReference type="Proteomes" id="UP000198157"/>
    </source>
</evidence>
<feature type="region of interest" description="Disordered" evidence="1">
    <location>
        <begin position="647"/>
        <end position="666"/>
    </location>
</feature>
<evidence type="ECO:0000313" key="4">
    <source>
        <dbReference type="EMBL" id="OWQ55430.1"/>
    </source>
</evidence>
<dbReference type="Pfam" id="PF07705">
    <property type="entry name" value="CARDB"/>
    <property type="match status" value="3"/>
</dbReference>
<feature type="domain" description="CARDB" evidence="3">
    <location>
        <begin position="315"/>
        <end position="426"/>
    </location>
</feature>
<dbReference type="Proteomes" id="UP000198157">
    <property type="component" value="Unassembled WGS sequence"/>
</dbReference>
<sequence length="666" mass="72621">MSNQSTLTLLLFAGLVAPHIAAAQDGYTGTNMKFLYTANVIGNTDPLVREQLTMLRNSGINVIPVSGWSPSEVRSELSAVRQDPLLSQFKVVLMYNGPVSDAWFSDETAACNPGSERLPSWLESSLDDLASIALQNSDIVVGYYTFDEPALRRAPVNRGICKRYQELVYQRIRQVDPDTVARPIIIANTMWDLTDVEIQYGISATAQDVVFVDQYAYDLQSQVNQYRKWQKHGLLRTGMVPVLPAFAGACRDPALRFNFRPTLEAALQSVYGSDRPRSMGSAYFAYWPETRPDYAFDGHNCPAILSSVVDDLSHQPDLQVMRVETVPAQFLPGQSVRFRAVIQNTGNAASPLGLHSVLVHEDGRCFTGGCQWGMTSASLMPGEQIAIDLNQGPAWQPSAGLHPITAYVDDADRLKESNEHNNETTREIVVGDKPDLLPYLIESVPANFQPGDHVGFRVAVTNRGSMPASTGWLGAVYLVNGTCPQTGCPWSGLMSALQPGESVWLPAAGPTWPAASSLQNITVIVDDQKLVPEAVESNNQLSRLINVSDKPDLQIVNAYTRPAHPRAGDATSFVATIENIGSIAASATWMGLLATENSQCFSQGCVWGGLQNATLPPGSRSRVSTYYGAWLASPGAHTIRLTIDDQNTVSESREDNNSFDLPIQVD</sequence>
<dbReference type="InterPro" id="IPR017853">
    <property type="entry name" value="GH"/>
</dbReference>
<evidence type="ECO:0000259" key="3">
    <source>
        <dbReference type="Pfam" id="PF07705"/>
    </source>
</evidence>
<gene>
    <name evidence="4" type="ORF">CEE60_05795</name>
</gene>
<name>A0A246HPM7_STEMA</name>
<proteinExistence type="predicted"/>
<dbReference type="EMBL" id="NIVS01000012">
    <property type="protein sequence ID" value="OWQ55430.1"/>
    <property type="molecule type" value="Genomic_DNA"/>
</dbReference>
<evidence type="ECO:0000256" key="1">
    <source>
        <dbReference type="SAM" id="MobiDB-lite"/>
    </source>
</evidence>